<protein>
    <submittedName>
        <fullName evidence="1">Uncharacterized protein</fullName>
    </submittedName>
</protein>
<reference evidence="1" key="1">
    <citation type="submission" date="2013-03" db="EMBL/GenBank/DDBJ databases">
        <authorList>
            <person name="Harkins D.M."/>
            <person name="Durkin A.S."/>
            <person name="Brinkac L.M."/>
            <person name="Haft D.H."/>
            <person name="Selengut J.D."/>
            <person name="Sanka R."/>
            <person name="DePew J."/>
            <person name="Purushe J."/>
            <person name="Hartskeerl R.A."/>
            <person name="Ahmed A."/>
            <person name="van der Linden H."/>
            <person name="Goris M.G.A."/>
            <person name="Vinetz J.M."/>
            <person name="Sutton G.G."/>
            <person name="Nierman W.C."/>
            <person name="Fouts D.E."/>
        </authorList>
    </citation>
    <scope>NUCLEOTIDE SEQUENCE [LARGE SCALE GENOMIC DNA]</scope>
    <source>
        <strain evidence="1">ICFT</strain>
    </source>
</reference>
<dbReference type="STRING" id="1218598.LEP1GSC060_1070"/>
<organism evidence="1 2">
    <name type="scientific">Leptospira weilii serovar Ranarum str. ICFT</name>
    <dbReference type="NCBI Taxonomy" id="1218598"/>
    <lineage>
        <taxon>Bacteria</taxon>
        <taxon>Pseudomonadati</taxon>
        <taxon>Spirochaetota</taxon>
        <taxon>Spirochaetia</taxon>
        <taxon>Leptospirales</taxon>
        <taxon>Leptospiraceae</taxon>
        <taxon>Leptospira</taxon>
    </lineage>
</organism>
<dbReference type="EMBL" id="AOHC02000014">
    <property type="protein sequence ID" value="EMY79045.1"/>
    <property type="molecule type" value="Genomic_DNA"/>
</dbReference>
<proteinExistence type="predicted"/>
<gene>
    <name evidence="1" type="ORF">LEP1GSC060_1070</name>
</gene>
<evidence type="ECO:0000313" key="1">
    <source>
        <dbReference type="EMBL" id="EMY79045.1"/>
    </source>
</evidence>
<dbReference type="Proteomes" id="UP000012313">
    <property type="component" value="Unassembled WGS sequence"/>
</dbReference>
<comment type="caution">
    <text evidence="1">The sequence shown here is derived from an EMBL/GenBank/DDBJ whole genome shotgun (WGS) entry which is preliminary data.</text>
</comment>
<sequence>MIDDHCHNLPVSMLPGSVRVEVWAEIPLLLFFPLRTFTLFLERG</sequence>
<keyword evidence="2" id="KW-1185">Reference proteome</keyword>
<name>N1WJD0_9LEPT</name>
<dbReference type="AlphaFoldDB" id="N1WJD0"/>
<accession>N1WJD0</accession>
<evidence type="ECO:0000313" key="2">
    <source>
        <dbReference type="Proteomes" id="UP000012313"/>
    </source>
</evidence>